<accession>A0A9E5JNZ7</accession>
<evidence type="ECO:0000313" key="1">
    <source>
        <dbReference type="EMBL" id="NHF62227.1"/>
    </source>
</evidence>
<evidence type="ECO:0000313" key="2">
    <source>
        <dbReference type="Proteomes" id="UP000818266"/>
    </source>
</evidence>
<comment type="caution">
    <text evidence="1">The sequence shown here is derived from an EMBL/GenBank/DDBJ whole genome shotgun (WGS) entry which is preliminary data.</text>
</comment>
<protein>
    <submittedName>
        <fullName evidence="1">Uncharacterized protein</fullName>
    </submittedName>
</protein>
<keyword evidence="2" id="KW-1185">Reference proteome</keyword>
<proteinExistence type="predicted"/>
<name>A0A9E5JNZ7_9MICO</name>
<dbReference type="AlphaFoldDB" id="A0A9E5JNZ7"/>
<dbReference type="EMBL" id="VIKT02000004">
    <property type="protein sequence ID" value="NHF62227.1"/>
    <property type="molecule type" value="Genomic_DNA"/>
</dbReference>
<dbReference type="RefSeq" id="WP_152582969.1">
    <property type="nucleotide sequence ID" value="NZ_VIKT02000004.1"/>
</dbReference>
<dbReference type="Proteomes" id="UP000818266">
    <property type="component" value="Unassembled WGS sequence"/>
</dbReference>
<reference evidence="1 2" key="2">
    <citation type="submission" date="2020-03" db="EMBL/GenBank/DDBJ databases">
        <title>Chryseoglobus sp. isolated from a deep-sea seamount.</title>
        <authorList>
            <person name="Zhang D.-C."/>
        </authorList>
    </citation>
    <scope>NUCLEOTIDE SEQUENCE [LARGE SCALE GENOMIC DNA]</scope>
    <source>
        <strain evidence="1 2">KN1116</strain>
    </source>
</reference>
<reference evidence="1 2" key="1">
    <citation type="submission" date="2019-06" db="EMBL/GenBank/DDBJ databases">
        <authorList>
            <person name="De-Chao Zhang Q."/>
        </authorList>
    </citation>
    <scope>NUCLEOTIDE SEQUENCE [LARGE SCALE GENOMIC DNA]</scope>
    <source>
        <strain evidence="1 2">KN1116</strain>
    </source>
</reference>
<organism evidence="1 2">
    <name type="scientific">Microcella pacifica</name>
    <dbReference type="NCBI Taxonomy" id="2591847"/>
    <lineage>
        <taxon>Bacteria</taxon>
        <taxon>Bacillati</taxon>
        <taxon>Actinomycetota</taxon>
        <taxon>Actinomycetes</taxon>
        <taxon>Micrococcales</taxon>
        <taxon>Microbacteriaceae</taxon>
        <taxon>Microcella</taxon>
    </lineage>
</organism>
<sequence>MTLDSNIEKHEQTIETTVVTYEDTTYTDGTFTGSVDAGQVTITVANIDGTTTIRVPLIHLDRVRAMLDHIAADLV</sequence>
<gene>
    <name evidence="1" type="ORF">FK219_003055</name>
</gene>